<dbReference type="SMART" id="SM00448">
    <property type="entry name" value="REC"/>
    <property type="match status" value="1"/>
</dbReference>
<dbReference type="InterPro" id="IPR001789">
    <property type="entry name" value="Sig_transdc_resp-reg_receiver"/>
</dbReference>
<accession>A0ABX1QFP9</accession>
<dbReference type="EMBL" id="WTVQ01000051">
    <property type="protein sequence ID" value="NMG77133.1"/>
    <property type="molecule type" value="Genomic_DNA"/>
</dbReference>
<dbReference type="SMART" id="SM00862">
    <property type="entry name" value="Trans_reg_C"/>
    <property type="match status" value="1"/>
</dbReference>
<evidence type="ECO:0000256" key="5">
    <source>
        <dbReference type="PROSITE-ProRule" id="PRU01091"/>
    </source>
</evidence>
<dbReference type="PROSITE" id="PS50110">
    <property type="entry name" value="RESPONSE_REGULATORY"/>
    <property type="match status" value="1"/>
</dbReference>
<feature type="DNA-binding region" description="OmpR/PhoB-type" evidence="5">
    <location>
        <begin position="122"/>
        <end position="221"/>
    </location>
</feature>
<evidence type="ECO:0000313" key="8">
    <source>
        <dbReference type="EMBL" id="NMG77133.1"/>
    </source>
</evidence>
<keyword evidence="2" id="KW-0902">Two-component regulatory system</keyword>
<name>A0ABX1QFP9_9RHOO</name>
<evidence type="ECO:0000256" key="2">
    <source>
        <dbReference type="ARBA" id="ARBA00023012"/>
    </source>
</evidence>
<keyword evidence="1 4" id="KW-0597">Phosphoprotein</keyword>
<dbReference type="Pfam" id="PF00486">
    <property type="entry name" value="Trans_reg_C"/>
    <property type="match status" value="1"/>
</dbReference>
<dbReference type="Proteomes" id="UP000648984">
    <property type="component" value="Unassembled WGS sequence"/>
</dbReference>
<feature type="domain" description="Response regulatory" evidence="6">
    <location>
        <begin position="1"/>
        <end position="113"/>
    </location>
</feature>
<reference evidence="8 9" key="1">
    <citation type="submission" date="2019-12" db="EMBL/GenBank/DDBJ databases">
        <title>Comparative genomics gives insights into the taxonomy of the Azoarcus-Aromatoleum group and reveals separate origins of nif in the plant-associated Azoarcus and non-plant-associated Aromatoleum sub-groups.</title>
        <authorList>
            <person name="Lafos M."/>
            <person name="Maluk M."/>
            <person name="Batista M."/>
            <person name="Junghare M."/>
            <person name="Carmona M."/>
            <person name="Faoro H."/>
            <person name="Cruz L.M."/>
            <person name="Battistoni F."/>
            <person name="De Souza E."/>
            <person name="Pedrosa F."/>
            <person name="Chen W.-M."/>
            <person name="Poole P.S."/>
            <person name="Dixon R.A."/>
            <person name="James E.K."/>
        </authorList>
    </citation>
    <scope>NUCLEOTIDE SEQUENCE [LARGE SCALE GENOMIC DNA]</scope>
    <source>
        <strain evidence="8 9">22Lin</strain>
    </source>
</reference>
<evidence type="ECO:0000259" key="7">
    <source>
        <dbReference type="PROSITE" id="PS51755"/>
    </source>
</evidence>
<sequence>MLEDDLLQSEMLAIWLRDAGHDVHCFPDARDFMRIVARESFDFFLLDSVLPELSGQDVLEWLRKDRNNDAPVVFVTARDAEEDVVAALNGGADDYIVKPLRHRELLARVEAVTRRGRTVGGEPLIEVGPYRFDLAHKQAQMDGLPLDLTEKEFDLAAFLFRNIGRLVSRGHLLEAVWGRNPMVATRTVDTHISRVRTKLELRPERGFRLAPAYNFGYRLERMEAEAGEDLATPD</sequence>
<dbReference type="Gene3D" id="3.40.50.2300">
    <property type="match status" value="1"/>
</dbReference>
<evidence type="ECO:0000313" key="9">
    <source>
        <dbReference type="Proteomes" id="UP000648984"/>
    </source>
</evidence>
<organism evidence="8 9">
    <name type="scientific">Aromatoleum diolicum</name>
    <dbReference type="NCBI Taxonomy" id="75796"/>
    <lineage>
        <taxon>Bacteria</taxon>
        <taxon>Pseudomonadati</taxon>
        <taxon>Pseudomonadota</taxon>
        <taxon>Betaproteobacteria</taxon>
        <taxon>Rhodocyclales</taxon>
        <taxon>Rhodocyclaceae</taxon>
        <taxon>Aromatoleum</taxon>
    </lineage>
</organism>
<dbReference type="InterPro" id="IPR001867">
    <property type="entry name" value="OmpR/PhoB-type_DNA-bd"/>
</dbReference>
<gene>
    <name evidence="8" type="ORF">GPA25_20470</name>
</gene>
<proteinExistence type="predicted"/>
<evidence type="ECO:0000256" key="3">
    <source>
        <dbReference type="ARBA" id="ARBA00023125"/>
    </source>
</evidence>
<dbReference type="Gene3D" id="1.10.10.10">
    <property type="entry name" value="Winged helix-like DNA-binding domain superfamily/Winged helix DNA-binding domain"/>
    <property type="match status" value="1"/>
</dbReference>
<dbReference type="SUPFAM" id="SSF52172">
    <property type="entry name" value="CheY-like"/>
    <property type="match status" value="1"/>
</dbReference>
<dbReference type="Gene3D" id="6.10.250.690">
    <property type="match status" value="1"/>
</dbReference>
<keyword evidence="3 5" id="KW-0238">DNA-binding</keyword>
<comment type="caution">
    <text evidence="8">The sequence shown here is derived from an EMBL/GenBank/DDBJ whole genome shotgun (WGS) entry which is preliminary data.</text>
</comment>
<dbReference type="PANTHER" id="PTHR48111:SF40">
    <property type="entry name" value="PHOSPHATE REGULON TRANSCRIPTIONAL REGULATORY PROTEIN PHOB"/>
    <property type="match status" value="1"/>
</dbReference>
<feature type="domain" description="OmpR/PhoB-type" evidence="7">
    <location>
        <begin position="122"/>
        <end position="221"/>
    </location>
</feature>
<dbReference type="InterPro" id="IPR011006">
    <property type="entry name" value="CheY-like_superfamily"/>
</dbReference>
<dbReference type="InterPro" id="IPR036388">
    <property type="entry name" value="WH-like_DNA-bd_sf"/>
</dbReference>
<keyword evidence="9" id="KW-1185">Reference proteome</keyword>
<evidence type="ECO:0000256" key="1">
    <source>
        <dbReference type="ARBA" id="ARBA00022553"/>
    </source>
</evidence>
<dbReference type="PROSITE" id="PS51755">
    <property type="entry name" value="OMPR_PHOB"/>
    <property type="match status" value="1"/>
</dbReference>
<protein>
    <submittedName>
        <fullName evidence="8">Response regulator</fullName>
    </submittedName>
</protein>
<evidence type="ECO:0000256" key="4">
    <source>
        <dbReference type="PROSITE-ProRule" id="PRU00169"/>
    </source>
</evidence>
<evidence type="ECO:0000259" key="6">
    <source>
        <dbReference type="PROSITE" id="PS50110"/>
    </source>
</evidence>
<dbReference type="PANTHER" id="PTHR48111">
    <property type="entry name" value="REGULATOR OF RPOS"/>
    <property type="match status" value="1"/>
</dbReference>
<dbReference type="CDD" id="cd00383">
    <property type="entry name" value="trans_reg_C"/>
    <property type="match status" value="1"/>
</dbReference>
<feature type="modified residue" description="4-aspartylphosphate" evidence="4">
    <location>
        <position position="47"/>
    </location>
</feature>
<dbReference type="Pfam" id="PF00072">
    <property type="entry name" value="Response_reg"/>
    <property type="match status" value="1"/>
</dbReference>
<dbReference type="InterPro" id="IPR039420">
    <property type="entry name" value="WalR-like"/>
</dbReference>